<sequence length="110" mass="12524">MKLLVDNQLPAALARFLEERGLVCRHVCDLGLDASDDRVIWELAQAEHWVIVTKDEDFTLLANRTGQTAPQVVWVRIGNCRKSVLLNAFDQALPDLIRLLEEGRTVIEMR</sequence>
<dbReference type="Pfam" id="PF18480">
    <property type="entry name" value="DUF5615"/>
    <property type="match status" value="1"/>
</dbReference>
<evidence type="ECO:0000313" key="2">
    <source>
        <dbReference type="EMBL" id="MTW20005.1"/>
    </source>
</evidence>
<dbReference type="InterPro" id="IPR041049">
    <property type="entry name" value="DUF5615"/>
</dbReference>
<organism evidence="2 3">
    <name type="scientific">Allochromatium palmeri</name>
    <dbReference type="NCBI Taxonomy" id="231048"/>
    <lineage>
        <taxon>Bacteria</taxon>
        <taxon>Pseudomonadati</taxon>
        <taxon>Pseudomonadota</taxon>
        <taxon>Gammaproteobacteria</taxon>
        <taxon>Chromatiales</taxon>
        <taxon>Chromatiaceae</taxon>
        <taxon>Allochromatium</taxon>
    </lineage>
</organism>
<dbReference type="Proteomes" id="UP000434044">
    <property type="component" value="Unassembled WGS sequence"/>
</dbReference>
<evidence type="ECO:0000313" key="3">
    <source>
        <dbReference type="Proteomes" id="UP000434044"/>
    </source>
</evidence>
<keyword evidence="3" id="KW-1185">Reference proteome</keyword>
<evidence type="ECO:0000259" key="1">
    <source>
        <dbReference type="Pfam" id="PF18480"/>
    </source>
</evidence>
<protein>
    <recommendedName>
        <fullName evidence="1">DUF5615 domain-containing protein</fullName>
    </recommendedName>
</protein>
<dbReference type="RefSeq" id="WP_155448575.1">
    <property type="nucleotide sequence ID" value="NZ_WNKT01000003.1"/>
</dbReference>
<dbReference type="EMBL" id="WNKT01000003">
    <property type="protein sequence ID" value="MTW20005.1"/>
    <property type="molecule type" value="Genomic_DNA"/>
</dbReference>
<reference evidence="2 3" key="1">
    <citation type="submission" date="2019-11" db="EMBL/GenBank/DDBJ databases">
        <title>Whole-genome sequence of the anaerobic purple sulfur bacterium Allochromatium palmeri DSM 15591.</title>
        <authorList>
            <person name="Kyndt J.A."/>
            <person name="Meyer T.E."/>
        </authorList>
    </citation>
    <scope>NUCLEOTIDE SEQUENCE [LARGE SCALE GENOMIC DNA]</scope>
    <source>
        <strain evidence="2 3">DSM 15591</strain>
    </source>
</reference>
<dbReference type="AlphaFoldDB" id="A0A6N8E795"/>
<feature type="domain" description="DUF5615" evidence="1">
    <location>
        <begin position="1"/>
        <end position="106"/>
    </location>
</feature>
<comment type="caution">
    <text evidence="2">The sequence shown here is derived from an EMBL/GenBank/DDBJ whole genome shotgun (WGS) entry which is preliminary data.</text>
</comment>
<name>A0A6N8E795_9GAMM</name>
<accession>A0A6N8E795</accession>
<gene>
    <name evidence="2" type="ORF">GJ668_02720</name>
</gene>
<proteinExistence type="predicted"/>
<dbReference type="OrthoDB" id="27473at2"/>